<dbReference type="PANTHER" id="PTHR10209:SF884">
    <property type="entry name" value="1-AMINOCYCLOPROPANE-1-CARBOXYLATE OXIDASE HOMOLOG 1-LIKE"/>
    <property type="match status" value="1"/>
</dbReference>
<dbReference type="InterPro" id="IPR026992">
    <property type="entry name" value="DIOX_N"/>
</dbReference>
<dbReference type="Gene3D" id="2.60.120.330">
    <property type="entry name" value="B-lactam Antibiotic, Isopenicillin N Synthase, Chain"/>
    <property type="match status" value="1"/>
</dbReference>
<dbReference type="GO" id="GO:0016491">
    <property type="term" value="F:oxidoreductase activity"/>
    <property type="evidence" value="ECO:0007669"/>
    <property type="project" value="UniProtKB-KW"/>
</dbReference>
<sequence>MVDIHLHQNSVQEVLDYDREKELKTFDDTEAVKGLVDTRIVKIPQMFVIPTNELSSETSYSGSTRLHIPVIALKDIHEGSVQRKQVVEEINRVSETLGLFQIVNHGISEDVMDDMIKGIRRFHEQPTEVKREYYSRDATKNVTYMSNFHLYKAKAVNWRDSLPFAMAPVAPNPEEFPSACRPGEVV</sequence>
<comment type="caution">
    <text evidence="5">The sequence shown here is derived from an EMBL/GenBank/DDBJ whole genome shotgun (WGS) entry which is preliminary data.</text>
</comment>
<dbReference type="Pfam" id="PF14226">
    <property type="entry name" value="DIOX_N"/>
    <property type="match status" value="1"/>
</dbReference>
<evidence type="ECO:0000256" key="2">
    <source>
        <dbReference type="ARBA" id="ARBA00023002"/>
    </source>
</evidence>
<dbReference type="Proteomes" id="UP001459277">
    <property type="component" value="Unassembled WGS sequence"/>
</dbReference>
<dbReference type="AlphaFoldDB" id="A0AAW2D7U7"/>
<accession>A0AAW2D7U7</accession>
<dbReference type="GO" id="GO:0046872">
    <property type="term" value="F:metal ion binding"/>
    <property type="evidence" value="ECO:0007669"/>
    <property type="project" value="UniProtKB-KW"/>
</dbReference>
<gene>
    <name evidence="5" type="ORF">SO802_012936</name>
</gene>
<keyword evidence="3" id="KW-0408">Iron</keyword>
<protein>
    <recommendedName>
        <fullName evidence="4">Non-haem dioxygenase N-terminal domain-containing protein</fullName>
    </recommendedName>
</protein>
<dbReference type="InterPro" id="IPR027443">
    <property type="entry name" value="IPNS-like_sf"/>
</dbReference>
<evidence type="ECO:0000313" key="6">
    <source>
        <dbReference type="Proteomes" id="UP001459277"/>
    </source>
</evidence>
<evidence type="ECO:0000256" key="3">
    <source>
        <dbReference type="ARBA" id="ARBA00023004"/>
    </source>
</evidence>
<keyword evidence="2" id="KW-0560">Oxidoreductase</keyword>
<dbReference type="EMBL" id="JAZDWU010000004">
    <property type="protein sequence ID" value="KAL0005375.1"/>
    <property type="molecule type" value="Genomic_DNA"/>
</dbReference>
<evidence type="ECO:0000256" key="1">
    <source>
        <dbReference type="ARBA" id="ARBA00022723"/>
    </source>
</evidence>
<dbReference type="SUPFAM" id="SSF51197">
    <property type="entry name" value="Clavaminate synthase-like"/>
    <property type="match status" value="1"/>
</dbReference>
<evidence type="ECO:0000313" key="5">
    <source>
        <dbReference type="EMBL" id="KAL0005375.1"/>
    </source>
</evidence>
<name>A0AAW2D7U7_9ROSI</name>
<keyword evidence="1" id="KW-0479">Metal-binding</keyword>
<feature type="domain" description="Non-haem dioxygenase N-terminal" evidence="4">
    <location>
        <begin position="68"/>
        <end position="167"/>
    </location>
</feature>
<reference evidence="5 6" key="1">
    <citation type="submission" date="2024-01" db="EMBL/GenBank/DDBJ databases">
        <title>A telomere-to-telomere, gap-free genome of sweet tea (Lithocarpus litseifolius).</title>
        <authorList>
            <person name="Zhou J."/>
        </authorList>
    </citation>
    <scope>NUCLEOTIDE SEQUENCE [LARGE SCALE GENOMIC DNA]</scope>
    <source>
        <strain evidence="5">Zhou-2022a</strain>
        <tissue evidence="5">Leaf</tissue>
    </source>
</reference>
<keyword evidence="6" id="KW-1185">Reference proteome</keyword>
<dbReference type="PANTHER" id="PTHR10209">
    <property type="entry name" value="OXIDOREDUCTASE, 2OG-FE II OXYGENASE FAMILY PROTEIN"/>
    <property type="match status" value="1"/>
</dbReference>
<organism evidence="5 6">
    <name type="scientific">Lithocarpus litseifolius</name>
    <dbReference type="NCBI Taxonomy" id="425828"/>
    <lineage>
        <taxon>Eukaryota</taxon>
        <taxon>Viridiplantae</taxon>
        <taxon>Streptophyta</taxon>
        <taxon>Embryophyta</taxon>
        <taxon>Tracheophyta</taxon>
        <taxon>Spermatophyta</taxon>
        <taxon>Magnoliopsida</taxon>
        <taxon>eudicotyledons</taxon>
        <taxon>Gunneridae</taxon>
        <taxon>Pentapetalae</taxon>
        <taxon>rosids</taxon>
        <taxon>fabids</taxon>
        <taxon>Fagales</taxon>
        <taxon>Fagaceae</taxon>
        <taxon>Lithocarpus</taxon>
    </lineage>
</organism>
<evidence type="ECO:0000259" key="4">
    <source>
        <dbReference type="Pfam" id="PF14226"/>
    </source>
</evidence>
<proteinExistence type="predicted"/>